<dbReference type="PROSITE" id="PS00136">
    <property type="entry name" value="SUBTILASE_ASP"/>
    <property type="match status" value="1"/>
</dbReference>
<protein>
    <submittedName>
        <fullName evidence="8">S8 family serine peptidase</fullName>
    </submittedName>
</protein>
<comment type="similarity">
    <text evidence="1 5 6">Belongs to the peptidase S8 family.</text>
</comment>
<dbReference type="RefSeq" id="WP_203378545.1">
    <property type="nucleotide sequence ID" value="NZ_JAENHP010000007.1"/>
</dbReference>
<dbReference type="InterPro" id="IPR023828">
    <property type="entry name" value="Peptidase_S8_Ser-AS"/>
</dbReference>
<dbReference type="SUPFAM" id="SSF52743">
    <property type="entry name" value="Subtilisin-like"/>
    <property type="match status" value="1"/>
</dbReference>
<gene>
    <name evidence="8" type="ORF">JIG36_23625</name>
</gene>
<proteinExistence type="inferred from homology"/>
<evidence type="ECO:0000256" key="6">
    <source>
        <dbReference type="RuleBase" id="RU003355"/>
    </source>
</evidence>
<dbReference type="PANTHER" id="PTHR43806">
    <property type="entry name" value="PEPTIDASE S8"/>
    <property type="match status" value="1"/>
</dbReference>
<evidence type="ECO:0000256" key="2">
    <source>
        <dbReference type="ARBA" id="ARBA00022670"/>
    </source>
</evidence>
<feature type="domain" description="Peptidase S8/S53" evidence="7">
    <location>
        <begin position="173"/>
        <end position="428"/>
    </location>
</feature>
<organism evidence="8 9">
    <name type="scientific">Paractinoplanes ovalisporus</name>
    <dbReference type="NCBI Taxonomy" id="2810368"/>
    <lineage>
        <taxon>Bacteria</taxon>
        <taxon>Bacillati</taxon>
        <taxon>Actinomycetota</taxon>
        <taxon>Actinomycetes</taxon>
        <taxon>Micromonosporales</taxon>
        <taxon>Micromonosporaceae</taxon>
        <taxon>Paractinoplanes</taxon>
    </lineage>
</organism>
<dbReference type="Gene3D" id="3.40.50.200">
    <property type="entry name" value="Peptidase S8/S53 domain"/>
    <property type="match status" value="1"/>
</dbReference>
<dbReference type="InterPro" id="IPR023827">
    <property type="entry name" value="Peptidase_S8_Asp-AS"/>
</dbReference>
<evidence type="ECO:0000256" key="4">
    <source>
        <dbReference type="ARBA" id="ARBA00022825"/>
    </source>
</evidence>
<feature type="active site" description="Charge relay system" evidence="5">
    <location>
        <position position="182"/>
    </location>
</feature>
<evidence type="ECO:0000256" key="3">
    <source>
        <dbReference type="ARBA" id="ARBA00022801"/>
    </source>
</evidence>
<dbReference type="EMBL" id="JAENHP010000007">
    <property type="protein sequence ID" value="MBM2618550.1"/>
    <property type="molecule type" value="Genomic_DNA"/>
</dbReference>
<keyword evidence="9" id="KW-1185">Reference proteome</keyword>
<reference evidence="8 9" key="1">
    <citation type="submission" date="2021-01" db="EMBL/GenBank/DDBJ databases">
        <title>Actinoplanes sp. nov. LDG1-06 isolated from lichen.</title>
        <authorList>
            <person name="Saeng-In P."/>
            <person name="Phongsopitanun W."/>
            <person name="Kanchanasin P."/>
            <person name="Yuki M."/>
            <person name="Kudo T."/>
            <person name="Ohkuma M."/>
            <person name="Tanasupawat S."/>
        </authorList>
    </citation>
    <scope>NUCLEOTIDE SEQUENCE [LARGE SCALE GENOMIC DNA]</scope>
    <source>
        <strain evidence="8 9">LDG1-06</strain>
    </source>
</reference>
<dbReference type="PROSITE" id="PS51892">
    <property type="entry name" value="SUBTILASE"/>
    <property type="match status" value="1"/>
</dbReference>
<name>A0ABS2AFG1_9ACTN</name>
<evidence type="ECO:0000313" key="8">
    <source>
        <dbReference type="EMBL" id="MBM2618550.1"/>
    </source>
</evidence>
<evidence type="ECO:0000259" key="7">
    <source>
        <dbReference type="Pfam" id="PF00082"/>
    </source>
</evidence>
<dbReference type="Proteomes" id="UP000632138">
    <property type="component" value="Unassembled WGS sequence"/>
</dbReference>
<feature type="active site" description="Charge relay system" evidence="5">
    <location>
        <position position="385"/>
    </location>
</feature>
<sequence length="436" mass="44781">MTEPMGENANRADAGVPARVDAYTGAYLVLLEPDDAGAAAVVMHDEAGVPVAEMVHGTEAHQVADILAGGGSVILPEIGVAVVPVDPDQRDALVRVAADTPQILLTEPEREVYAFADGLTVEYLRGFRDAAEALLESSSNGSGAAEAAARQWDENRVTWGLQAVRATESDLTGRGVRVAVLDTGVDRHHRDLEGRAITTMSFIAGESAVDGHGHGTHCIGTACGVRSPKVLPRYGVAGEAEIFAGKVLSNAGSGRDGGILAGISWAVAQDCRVISMSLGAPVRVGGTYSRIYEEVARRALRQGSLIVAAAGNESRRPGTIASVGHPANCPSILAVAALTPDFDVASFSCAGRNPDGGQVDIAAPGVRVLSSFPEPTGYKLLNGTSMATPHVAGVLALFAEQNPAATPADLKALLASSAQRLPLPSTDVGAGLVQAP</sequence>
<accession>A0ABS2AFG1</accession>
<comment type="caution">
    <text evidence="8">The sequence shown here is derived from an EMBL/GenBank/DDBJ whole genome shotgun (WGS) entry which is preliminary data.</text>
</comment>
<evidence type="ECO:0000256" key="1">
    <source>
        <dbReference type="ARBA" id="ARBA00011073"/>
    </source>
</evidence>
<dbReference type="PROSITE" id="PS00138">
    <property type="entry name" value="SUBTILASE_SER"/>
    <property type="match status" value="1"/>
</dbReference>
<keyword evidence="2 5" id="KW-0645">Protease</keyword>
<feature type="active site" description="Charge relay system" evidence="5">
    <location>
        <position position="214"/>
    </location>
</feature>
<dbReference type="CDD" id="cd07480">
    <property type="entry name" value="Peptidases_S8_12"/>
    <property type="match status" value="1"/>
</dbReference>
<dbReference type="InterPro" id="IPR015500">
    <property type="entry name" value="Peptidase_S8_subtilisin-rel"/>
</dbReference>
<dbReference type="InterPro" id="IPR036852">
    <property type="entry name" value="Peptidase_S8/S53_dom_sf"/>
</dbReference>
<keyword evidence="3 5" id="KW-0378">Hydrolase</keyword>
<keyword evidence="4 5" id="KW-0720">Serine protease</keyword>
<evidence type="ECO:0000313" key="9">
    <source>
        <dbReference type="Proteomes" id="UP000632138"/>
    </source>
</evidence>
<dbReference type="PRINTS" id="PR00723">
    <property type="entry name" value="SUBTILISIN"/>
</dbReference>
<dbReference type="Pfam" id="PF00082">
    <property type="entry name" value="Peptidase_S8"/>
    <property type="match status" value="1"/>
</dbReference>
<dbReference type="InterPro" id="IPR000209">
    <property type="entry name" value="Peptidase_S8/S53_dom"/>
</dbReference>
<dbReference type="PANTHER" id="PTHR43806:SF11">
    <property type="entry name" value="CEREVISIN-RELATED"/>
    <property type="match status" value="1"/>
</dbReference>
<dbReference type="InterPro" id="IPR050131">
    <property type="entry name" value="Peptidase_S8_subtilisin-like"/>
</dbReference>
<evidence type="ECO:0000256" key="5">
    <source>
        <dbReference type="PROSITE-ProRule" id="PRU01240"/>
    </source>
</evidence>